<protein>
    <submittedName>
        <fullName evidence="2">Uncharacterized protein</fullName>
    </submittedName>
</protein>
<comment type="caution">
    <text evidence="2">The sequence shown here is derived from an EMBL/GenBank/DDBJ whole genome shotgun (WGS) entry which is preliminary data.</text>
</comment>
<evidence type="ECO:0000313" key="3">
    <source>
        <dbReference type="Proteomes" id="UP001342314"/>
    </source>
</evidence>
<accession>A0AAV5GZ41</accession>
<organism evidence="2 3">
    <name type="scientific">Rhodotorula paludigena</name>
    <dbReference type="NCBI Taxonomy" id="86838"/>
    <lineage>
        <taxon>Eukaryota</taxon>
        <taxon>Fungi</taxon>
        <taxon>Dikarya</taxon>
        <taxon>Basidiomycota</taxon>
        <taxon>Pucciniomycotina</taxon>
        <taxon>Microbotryomycetes</taxon>
        <taxon>Sporidiobolales</taxon>
        <taxon>Sporidiobolaceae</taxon>
        <taxon>Rhodotorula</taxon>
    </lineage>
</organism>
<keyword evidence="3" id="KW-1185">Reference proteome</keyword>
<sequence length="276" mass="30159">MSHDSVRDSSAVPEGEVCTAGDYVVLGQDPHTKLADPDVAQLDAFLPGSTMPRRPFEWEPALFARVRANPKSAHAHAHKAYFTWLQHSLALWSHLDVLSIDAAFDQRGRGAAAFHLLVHVQAAIDDTTVGRKFDYPVDARKKMRAVSKYKNVLIGKKHPQSVYRPEPEAEANSYCLFLNCSWEAAVPKIQADPEAPVLVVDEGGWVFRGSNGGRLKFFRSCLDVTAAVDSVPFLYDAIWSCMPSLEYGIEAGNRGASGDDSGEEDGSPSDRGDASI</sequence>
<dbReference type="EMBL" id="BQKY01000016">
    <property type="protein sequence ID" value="GJN94282.1"/>
    <property type="molecule type" value="Genomic_DNA"/>
</dbReference>
<reference evidence="2 3" key="1">
    <citation type="submission" date="2021-12" db="EMBL/GenBank/DDBJ databases">
        <title>High titer production of polyol ester of fatty acids by Rhodotorula paludigena BS15 towards product separation-free biomass refinery.</title>
        <authorList>
            <person name="Mano J."/>
            <person name="Ono H."/>
            <person name="Tanaka T."/>
            <person name="Naito K."/>
            <person name="Sushida H."/>
            <person name="Ike M."/>
            <person name="Tokuyasu K."/>
            <person name="Kitaoka M."/>
        </authorList>
    </citation>
    <scope>NUCLEOTIDE SEQUENCE [LARGE SCALE GENOMIC DNA]</scope>
    <source>
        <strain evidence="2 3">BS15</strain>
    </source>
</reference>
<name>A0AAV5GZ41_9BASI</name>
<evidence type="ECO:0000313" key="2">
    <source>
        <dbReference type="EMBL" id="GJN94282.1"/>
    </source>
</evidence>
<dbReference type="Proteomes" id="UP001342314">
    <property type="component" value="Unassembled WGS sequence"/>
</dbReference>
<feature type="region of interest" description="Disordered" evidence="1">
    <location>
        <begin position="252"/>
        <end position="276"/>
    </location>
</feature>
<evidence type="ECO:0000256" key="1">
    <source>
        <dbReference type="SAM" id="MobiDB-lite"/>
    </source>
</evidence>
<proteinExistence type="predicted"/>
<dbReference type="AlphaFoldDB" id="A0AAV5GZ41"/>
<gene>
    <name evidence="2" type="ORF">Rhopal_007356-T1</name>
</gene>